<dbReference type="AlphaFoldDB" id="A0A1D7W472"/>
<reference evidence="2" key="1">
    <citation type="submission" date="2016-09" db="EMBL/GenBank/DDBJ databases">
        <title>Complete Genome Sequence of Brevibacterium linens SMQ-1335.</title>
        <authorList>
            <person name="de Melo A.G."/>
            <person name="Labrie S.J."/>
            <person name="Dumaresq J."/>
            <person name="Roberts R.J."/>
            <person name="Tremblay D.M."/>
            <person name="Moineau S."/>
        </authorList>
    </citation>
    <scope>NUCLEOTIDE SEQUENCE [LARGE SCALE GENOMIC DNA]</scope>
    <source>
        <strain evidence="2">SMQ-1335</strain>
    </source>
</reference>
<dbReference type="KEGG" id="blin:BLSMQ_2059"/>
<name>A0A1D7W472_BREAU</name>
<evidence type="ECO:0000313" key="1">
    <source>
        <dbReference type="EMBL" id="AOP53765.1"/>
    </source>
</evidence>
<gene>
    <name evidence="1" type="ORF">BLSMQ_2059</name>
</gene>
<organism evidence="1 2">
    <name type="scientific">Brevibacterium aurantiacum</name>
    <dbReference type="NCBI Taxonomy" id="273384"/>
    <lineage>
        <taxon>Bacteria</taxon>
        <taxon>Bacillati</taxon>
        <taxon>Actinomycetota</taxon>
        <taxon>Actinomycetes</taxon>
        <taxon>Micrococcales</taxon>
        <taxon>Brevibacteriaceae</taxon>
        <taxon>Brevibacterium</taxon>
    </lineage>
</organism>
<dbReference type="Proteomes" id="UP000094793">
    <property type="component" value="Chromosome"/>
</dbReference>
<accession>A0A1D7W472</accession>
<evidence type="ECO:0000313" key="2">
    <source>
        <dbReference type="Proteomes" id="UP000094793"/>
    </source>
</evidence>
<proteinExistence type="predicted"/>
<protein>
    <submittedName>
        <fullName evidence="1">Uncharacterized protein</fullName>
    </submittedName>
</protein>
<dbReference type="EMBL" id="CP017150">
    <property type="protein sequence ID" value="AOP53765.1"/>
    <property type="molecule type" value="Genomic_DNA"/>
</dbReference>
<sequence length="53" mass="5795">MTIEAFSRGVKYPGFFAMGVAKNESFNRAVLGRYTGDELVWCHGIGEVARVVG</sequence>